<gene>
    <name evidence="5" type="ORF">Bca52824_085921</name>
</gene>
<dbReference type="Gene3D" id="1.10.510.10">
    <property type="entry name" value="Transferase(Phosphotransferase) domain 1"/>
    <property type="match status" value="1"/>
</dbReference>
<protein>
    <submittedName>
        <fullName evidence="5">Uncharacterized protein</fullName>
    </submittedName>
</protein>
<name>A0A8X7P958_BRACI</name>
<organism evidence="5 6">
    <name type="scientific">Brassica carinata</name>
    <name type="common">Ethiopian mustard</name>
    <name type="synonym">Abyssinian cabbage</name>
    <dbReference type="NCBI Taxonomy" id="52824"/>
    <lineage>
        <taxon>Eukaryota</taxon>
        <taxon>Viridiplantae</taxon>
        <taxon>Streptophyta</taxon>
        <taxon>Embryophyta</taxon>
        <taxon>Tracheophyta</taxon>
        <taxon>Spermatophyta</taxon>
        <taxon>Magnoliopsida</taxon>
        <taxon>eudicotyledons</taxon>
        <taxon>Gunneridae</taxon>
        <taxon>Pentapetalae</taxon>
        <taxon>rosids</taxon>
        <taxon>malvids</taxon>
        <taxon>Brassicales</taxon>
        <taxon>Brassicaceae</taxon>
        <taxon>Brassiceae</taxon>
        <taxon>Brassica</taxon>
    </lineage>
</organism>
<dbReference type="InterPro" id="IPR052059">
    <property type="entry name" value="CR_Ser/Thr_kinase"/>
</dbReference>
<keyword evidence="2" id="KW-0547">Nucleotide-binding</keyword>
<sequence length="150" mass="16703">MDVVDQRLGTDYNREEATTMINIGILCTSQVPSDRPSMSTVVSMLEGSYTVDVEKLLEASFSGGNEKDEESMRAMKKHYAIISGEEMTSMTDQSINTYGPFTSSSTSTANASDFYPLKPDSAYWNSRVLSVIMLLQKNIVKILFLFCFGF</sequence>
<dbReference type="GO" id="GO:0016301">
    <property type="term" value="F:kinase activity"/>
    <property type="evidence" value="ECO:0007669"/>
    <property type="project" value="UniProtKB-KW"/>
</dbReference>
<dbReference type="OrthoDB" id="1938112at2759"/>
<dbReference type="Proteomes" id="UP000886595">
    <property type="component" value="Unassembled WGS sequence"/>
</dbReference>
<evidence type="ECO:0000313" key="5">
    <source>
        <dbReference type="EMBL" id="KAG2246293.1"/>
    </source>
</evidence>
<accession>A0A8X7P958</accession>
<dbReference type="PANTHER" id="PTHR47973">
    <property type="entry name" value="CYSTEINE-RICH RECEPTOR-LIKE PROTEIN KINASE 3"/>
    <property type="match status" value="1"/>
</dbReference>
<evidence type="ECO:0000256" key="2">
    <source>
        <dbReference type="ARBA" id="ARBA00022741"/>
    </source>
</evidence>
<reference evidence="5 6" key="1">
    <citation type="submission" date="2020-02" db="EMBL/GenBank/DDBJ databases">
        <authorList>
            <person name="Ma Q."/>
            <person name="Huang Y."/>
            <person name="Song X."/>
            <person name="Pei D."/>
        </authorList>
    </citation>
    <scope>NUCLEOTIDE SEQUENCE [LARGE SCALE GENOMIC DNA]</scope>
    <source>
        <strain evidence="5">Sxm20200214</strain>
        <tissue evidence="5">Leaf</tissue>
    </source>
</reference>
<dbReference type="GO" id="GO:0005524">
    <property type="term" value="F:ATP binding"/>
    <property type="evidence" value="ECO:0007669"/>
    <property type="project" value="UniProtKB-KW"/>
</dbReference>
<keyword evidence="4" id="KW-0067">ATP-binding</keyword>
<evidence type="ECO:0000256" key="3">
    <source>
        <dbReference type="ARBA" id="ARBA00022777"/>
    </source>
</evidence>
<keyword evidence="1" id="KW-0808">Transferase</keyword>
<keyword evidence="6" id="KW-1185">Reference proteome</keyword>
<evidence type="ECO:0000313" key="6">
    <source>
        <dbReference type="Proteomes" id="UP000886595"/>
    </source>
</evidence>
<proteinExistence type="predicted"/>
<dbReference type="AlphaFoldDB" id="A0A8X7P958"/>
<comment type="caution">
    <text evidence="5">The sequence shown here is derived from an EMBL/GenBank/DDBJ whole genome shotgun (WGS) entry which is preliminary data.</text>
</comment>
<dbReference type="EMBL" id="JAAMPC010000017">
    <property type="protein sequence ID" value="KAG2246293.1"/>
    <property type="molecule type" value="Genomic_DNA"/>
</dbReference>
<evidence type="ECO:0000256" key="1">
    <source>
        <dbReference type="ARBA" id="ARBA00022679"/>
    </source>
</evidence>
<evidence type="ECO:0000256" key="4">
    <source>
        <dbReference type="ARBA" id="ARBA00022840"/>
    </source>
</evidence>
<keyword evidence="3" id="KW-0418">Kinase</keyword>